<comment type="pathway">
    <text evidence="2 12">Amino-acid biosynthesis; L-lysine biosynthesis via DAP pathway; (S)-tetrahydrodipicolinate from L-aspartate: step 3/4.</text>
</comment>
<comment type="caution">
    <text evidence="12">Was originally thought to be a dihydrodipicolinate synthase (DHDPS), catalyzing the condensation of (S)-aspartate-beta-semialdehyde [(S)-ASA] and pyruvate to dihydrodipicolinate (DHDP). However, it was shown in E.coli that the product of the enzymatic reaction is not dihydrodipicolinate but in fact (4S)-4-hydroxy-2,3,4,5-tetrahydro-(2S)-dipicolinic acid (HTPA), and that the consecutive dehydration reaction leading to DHDP is not spontaneous but catalyzed by DapB.</text>
</comment>
<reference evidence="14 15" key="1">
    <citation type="submission" date="2022-08" db="EMBL/GenBank/DDBJ databases">
        <title>Aerococcaceae sp. nov isolated from spoiled eye mask.</title>
        <authorList>
            <person name="Zhou G."/>
            <person name="Xie X.-B."/>
            <person name="Shi Q.-S."/>
            <person name="Wang Y.-S."/>
            <person name="Wen X."/>
            <person name="Peng H."/>
            <person name="Yang X.-J."/>
            <person name="Tao H.-B."/>
            <person name="Huang X.-M."/>
        </authorList>
    </citation>
    <scope>NUCLEOTIDE SEQUENCE [LARGE SCALE GENOMIC DNA]</scope>
    <source>
        <strain evidence="15">DM20194951</strain>
    </source>
</reference>
<dbReference type="RefSeq" id="WP_313793259.1">
    <property type="nucleotide sequence ID" value="NZ_CP102453.1"/>
</dbReference>
<evidence type="ECO:0000256" key="2">
    <source>
        <dbReference type="ARBA" id="ARBA00005120"/>
    </source>
</evidence>
<comment type="similarity">
    <text evidence="3 12 13">Belongs to the DapA family.</text>
</comment>
<comment type="subunit">
    <text evidence="12">Homotetramer; dimer of dimers.</text>
</comment>
<dbReference type="PANTHER" id="PTHR12128:SF66">
    <property type="entry name" value="4-HYDROXY-2-OXOGLUTARATE ALDOLASE, MITOCHONDRIAL"/>
    <property type="match status" value="1"/>
</dbReference>
<protein>
    <recommendedName>
        <fullName evidence="4 12">4-hydroxy-tetrahydrodipicolinate synthase</fullName>
        <shortName evidence="12">HTPA synthase</shortName>
        <ecNumber evidence="4 12">4.3.3.7</ecNumber>
    </recommendedName>
</protein>
<comment type="catalytic activity">
    <reaction evidence="11 12">
        <text>L-aspartate 4-semialdehyde + pyruvate = (2S,4S)-4-hydroxy-2,3,4,5-tetrahydrodipicolinate + H2O + H(+)</text>
        <dbReference type="Rhea" id="RHEA:34171"/>
        <dbReference type="ChEBI" id="CHEBI:15361"/>
        <dbReference type="ChEBI" id="CHEBI:15377"/>
        <dbReference type="ChEBI" id="CHEBI:15378"/>
        <dbReference type="ChEBI" id="CHEBI:67139"/>
        <dbReference type="ChEBI" id="CHEBI:537519"/>
        <dbReference type="EC" id="4.3.3.7"/>
    </reaction>
</comment>
<keyword evidence="9 12" id="KW-0456">Lyase</keyword>
<evidence type="ECO:0000256" key="4">
    <source>
        <dbReference type="ARBA" id="ARBA00012086"/>
    </source>
</evidence>
<dbReference type="GO" id="GO:0008840">
    <property type="term" value="F:4-hydroxy-tetrahydrodipicolinate synthase activity"/>
    <property type="evidence" value="ECO:0007669"/>
    <property type="project" value="UniProtKB-EC"/>
</dbReference>
<dbReference type="Proteomes" id="UP001315967">
    <property type="component" value="Chromosome"/>
</dbReference>
<evidence type="ECO:0000256" key="11">
    <source>
        <dbReference type="ARBA" id="ARBA00047836"/>
    </source>
</evidence>
<dbReference type="InterPro" id="IPR002220">
    <property type="entry name" value="DapA-like"/>
</dbReference>
<dbReference type="EMBL" id="CP102453">
    <property type="protein sequence ID" value="UUX33756.1"/>
    <property type="molecule type" value="Genomic_DNA"/>
</dbReference>
<keyword evidence="7 12" id="KW-0220">Diaminopimelate biosynthesis</keyword>
<dbReference type="PANTHER" id="PTHR12128">
    <property type="entry name" value="DIHYDRODIPICOLINATE SYNTHASE"/>
    <property type="match status" value="1"/>
</dbReference>
<dbReference type="Pfam" id="PF00701">
    <property type="entry name" value="DHDPS"/>
    <property type="match status" value="1"/>
</dbReference>
<dbReference type="SMART" id="SM01130">
    <property type="entry name" value="DHDPS"/>
    <property type="match status" value="1"/>
</dbReference>
<dbReference type="PIRSF" id="PIRSF001365">
    <property type="entry name" value="DHDPS"/>
    <property type="match status" value="1"/>
</dbReference>
<dbReference type="Gene3D" id="3.20.20.70">
    <property type="entry name" value="Aldolase class I"/>
    <property type="match status" value="1"/>
</dbReference>
<evidence type="ECO:0000256" key="10">
    <source>
        <dbReference type="ARBA" id="ARBA00023270"/>
    </source>
</evidence>
<organism evidence="14 15">
    <name type="scientific">Fundicoccus culcitae</name>
    <dbReference type="NCBI Taxonomy" id="2969821"/>
    <lineage>
        <taxon>Bacteria</taxon>
        <taxon>Bacillati</taxon>
        <taxon>Bacillota</taxon>
        <taxon>Bacilli</taxon>
        <taxon>Lactobacillales</taxon>
        <taxon>Aerococcaceae</taxon>
        <taxon>Fundicoccus</taxon>
    </lineage>
</organism>
<evidence type="ECO:0000313" key="15">
    <source>
        <dbReference type="Proteomes" id="UP001315967"/>
    </source>
</evidence>
<evidence type="ECO:0000256" key="5">
    <source>
        <dbReference type="ARBA" id="ARBA00022490"/>
    </source>
</evidence>
<dbReference type="InterPro" id="IPR005263">
    <property type="entry name" value="DapA"/>
</dbReference>
<feature type="site" description="Part of a proton relay during catalysis" evidence="12">
    <location>
        <position position="46"/>
    </location>
</feature>
<evidence type="ECO:0000256" key="12">
    <source>
        <dbReference type="HAMAP-Rule" id="MF_00418"/>
    </source>
</evidence>
<keyword evidence="5 12" id="KW-0963">Cytoplasm</keyword>
<feature type="binding site" evidence="12">
    <location>
        <position position="206"/>
    </location>
    <ligand>
        <name>pyruvate</name>
        <dbReference type="ChEBI" id="CHEBI:15361"/>
    </ligand>
</feature>
<dbReference type="InterPro" id="IPR013785">
    <property type="entry name" value="Aldolase_TIM"/>
</dbReference>
<dbReference type="EC" id="4.3.3.7" evidence="4 12"/>
<evidence type="ECO:0000313" key="14">
    <source>
        <dbReference type="EMBL" id="UUX33756.1"/>
    </source>
</evidence>
<evidence type="ECO:0000256" key="6">
    <source>
        <dbReference type="ARBA" id="ARBA00022605"/>
    </source>
</evidence>
<comment type="caution">
    <text evidence="12">Lacks conserved residue(s) required for the propagation of feature annotation.</text>
</comment>
<accession>A0ABY5P4X1</accession>
<dbReference type="PRINTS" id="PR00146">
    <property type="entry name" value="DHPICSNTHASE"/>
</dbReference>
<evidence type="ECO:0000256" key="13">
    <source>
        <dbReference type="PIRNR" id="PIRNR001365"/>
    </source>
</evidence>
<dbReference type="HAMAP" id="MF_00418">
    <property type="entry name" value="DapA"/>
    <property type="match status" value="1"/>
</dbReference>
<dbReference type="CDD" id="cd00408">
    <property type="entry name" value="DHDPS-like"/>
    <property type="match status" value="1"/>
</dbReference>
<gene>
    <name evidence="12 14" type="primary">dapA</name>
    <name evidence="14" type="ORF">NRE15_12830</name>
</gene>
<keyword evidence="8 12" id="KW-0457">Lysine biosynthesis</keyword>
<evidence type="ECO:0000256" key="9">
    <source>
        <dbReference type="ARBA" id="ARBA00023239"/>
    </source>
</evidence>
<keyword evidence="6 12" id="KW-0028">Amino-acid biosynthesis</keyword>
<comment type="subcellular location">
    <subcellularLocation>
        <location evidence="12">Cytoplasm</location>
    </subcellularLocation>
</comment>
<evidence type="ECO:0000256" key="7">
    <source>
        <dbReference type="ARBA" id="ARBA00022915"/>
    </source>
</evidence>
<name>A0ABY5P4X1_9LACT</name>
<dbReference type="SUPFAM" id="SSF51569">
    <property type="entry name" value="Aldolase"/>
    <property type="match status" value="1"/>
</dbReference>
<dbReference type="NCBIfam" id="TIGR00674">
    <property type="entry name" value="dapA"/>
    <property type="match status" value="1"/>
</dbReference>
<comment type="function">
    <text evidence="1 12">Catalyzes the condensation of (S)-aspartate-beta-semialdehyde [(S)-ASA] and pyruvate to 4-hydroxy-tetrahydrodipicolinate (HTPA).</text>
</comment>
<dbReference type="PROSITE" id="PS00666">
    <property type="entry name" value="DHDPS_2"/>
    <property type="match status" value="1"/>
</dbReference>
<keyword evidence="15" id="KW-1185">Reference proteome</keyword>
<feature type="active site" description="Proton donor/acceptor" evidence="12">
    <location>
        <position position="135"/>
    </location>
</feature>
<dbReference type="InterPro" id="IPR020625">
    <property type="entry name" value="Schiff_base-form_aldolases_AS"/>
</dbReference>
<evidence type="ECO:0000256" key="1">
    <source>
        <dbReference type="ARBA" id="ARBA00003294"/>
    </source>
</evidence>
<proteinExistence type="inferred from homology"/>
<sequence length="298" mass="33071">MLFKGLITAMVTPFKNSGYGIEEDSLGKLIEYLIENKVSGLFILGTNGEFYSMTQQEKLDLVKLTVKIVNGRVPIYVGAGCNSTIETIELSKKMEDLGADVLSIITPYFAKLTDEEMYNHYTSIADEVHLPIMLYNIPKRTGNNLSPKLVSDLSNITNIKGIKDSSGDLRLLKDYIEITNDKDFYVLSGSDGVMLDGFHLGTSGSVSGTSNVITKTDKAIYDNFIAGDYTKAKEMQNNIQLFRETNHLATEPSVIKYALELRGIPVGQARKPIVPLDAKMKQKVAQVIDFYNELESNL</sequence>
<evidence type="ECO:0000256" key="8">
    <source>
        <dbReference type="ARBA" id="ARBA00023154"/>
    </source>
</evidence>
<feature type="active site" description="Schiff-base intermediate with substrate" evidence="12">
    <location>
        <position position="163"/>
    </location>
</feature>
<evidence type="ECO:0000256" key="3">
    <source>
        <dbReference type="ARBA" id="ARBA00007592"/>
    </source>
</evidence>
<keyword evidence="10 12" id="KW-0704">Schiff base</keyword>